<dbReference type="Proteomes" id="UP000263900">
    <property type="component" value="Chromosome"/>
</dbReference>
<dbReference type="InterPro" id="IPR037066">
    <property type="entry name" value="Plug_dom_sf"/>
</dbReference>
<dbReference type="KEGG" id="pseg:D3H65_12010"/>
<dbReference type="Pfam" id="PF13715">
    <property type="entry name" value="CarbopepD_reg_2"/>
    <property type="match status" value="1"/>
</dbReference>
<evidence type="ECO:0000256" key="3">
    <source>
        <dbReference type="ARBA" id="ARBA00022452"/>
    </source>
</evidence>
<dbReference type="GO" id="GO:0009279">
    <property type="term" value="C:cell outer membrane"/>
    <property type="evidence" value="ECO:0007669"/>
    <property type="project" value="UniProtKB-SubCell"/>
</dbReference>
<organism evidence="9 10">
    <name type="scientific">Paraflavitalea soli</name>
    <dbReference type="NCBI Taxonomy" id="2315862"/>
    <lineage>
        <taxon>Bacteria</taxon>
        <taxon>Pseudomonadati</taxon>
        <taxon>Bacteroidota</taxon>
        <taxon>Chitinophagia</taxon>
        <taxon>Chitinophagales</taxon>
        <taxon>Chitinophagaceae</taxon>
        <taxon>Paraflavitalea</taxon>
    </lineage>
</organism>
<dbReference type="Gene3D" id="2.60.40.1120">
    <property type="entry name" value="Carboxypeptidase-like, regulatory domain"/>
    <property type="match status" value="1"/>
</dbReference>
<dbReference type="Pfam" id="PF07715">
    <property type="entry name" value="Plug"/>
    <property type="match status" value="1"/>
</dbReference>
<sequence>MQKIADCGLSFQAAANGQPAYAPSGGPKRRGRHNVTKILRIMRLTVFLLTTVLVHAHATGLSQSVTISGKELTLKQVFAAIEKQTGYVVFSKKGTLLETKPVTFAVQDMPLRDFLNIVLKGQPLQYVISGKTIHLSRQAAIPAPLSDEPPALPVEQAQLITGRVTDSTGVPLSGATITIKGKKAVTADATGAFSIEAEPGDVLVASFVGYAPSSFRVKKDTKVVTFSLKHAVAIIDEIVVTGIFNKPKESYTGATRVISEKEIKEFQGRNIFVTLGNIDPSFYVVTNNAAGSNPNRIPEIQLRGNRNLPNIDQFQAGSNTGDLAIRDQQFQYQSAALNAPLVIMDGFPITLQRMMDLNINEIQNVTLLKDGSATALYGSQGANGVIVITTKQPQAGKLRLTYRGGVNLNLPDLSSYHLLNARDKLALEKVSGFFANPTKYPNQVLAIEKYYNEVLGLVEGGLNTDWLHKPLQTQTDQNHSLRLEGGDAAFRYSLEGQFNKINGVMKGSGRETVNGTATISYRLNKLNFTNNLRIGSTKSEESPWGSFADYAKLNPYWSPYDEKGNIVQTFKPYSYDYWEQAQKGARPYANPMYDATLNTFNKSAYTNINENFLIEYRPVKHLTFNGGLSINTTQSTGDNFKPASHSAFSQYAAADIFRKGSYIYSTGKEYNFSGRLAANYYNLFAGVHGLTIGVSGEINEAKFTNYSIAAEGFPDETVDFLGRALQYQQGGAPAGSESTTRRVGVVGTANYVYDNRYFADLTYRTDGASQFGSNKRFAPFYSLGAGWNIHNEAFFKQYTYINRLKLRGSYGITGNQSFSAYQPLATYAYLIGNSYKNWVGATQSTLGNPDLQWQQTNKIDIGLEAGFLNDRIFIQADYYKENTDNLLSSIELPYSNGFTSYVENIGKLEQRGWELMARVTILRNDRHRFMWSVTGNIAHNEDKIVQLSEALKAANEKLALQYDYTVNTPNKIIRVGASQNTIYAVPSLGIDPSTGKELFLNRFGEVTYTWNAADRVNVGLSQPKYRGNFSTLFRYEGFTLNASFGYRFGGQLYNETLINKIEEADKWLNVDSRVYTDRWQKPGDKVAFRGLNDFSPVNPSSRFVQDERTFTCQNVSLTYDVTNRALLRNLGMRALNLSVNTGELFYLSSVRQERGLDYPFTRQVSFNLFATF</sequence>
<dbReference type="InterPro" id="IPR008969">
    <property type="entry name" value="CarboxyPept-like_regulatory"/>
</dbReference>
<dbReference type="EMBL" id="CP032157">
    <property type="protein sequence ID" value="AXY74661.1"/>
    <property type="molecule type" value="Genomic_DNA"/>
</dbReference>
<evidence type="ECO:0000256" key="1">
    <source>
        <dbReference type="ARBA" id="ARBA00004571"/>
    </source>
</evidence>
<evidence type="ECO:0000256" key="4">
    <source>
        <dbReference type="ARBA" id="ARBA00022692"/>
    </source>
</evidence>
<evidence type="ECO:0000256" key="2">
    <source>
        <dbReference type="ARBA" id="ARBA00022448"/>
    </source>
</evidence>
<proteinExistence type="inferred from homology"/>
<dbReference type="OrthoDB" id="1094723at2"/>
<keyword evidence="3 7" id="KW-1134">Transmembrane beta strand</keyword>
<dbReference type="InterPro" id="IPR012910">
    <property type="entry name" value="Plug_dom"/>
</dbReference>
<dbReference type="Gene3D" id="2.40.170.20">
    <property type="entry name" value="TonB-dependent receptor, beta-barrel domain"/>
    <property type="match status" value="1"/>
</dbReference>
<feature type="domain" description="TonB-dependent receptor plug" evidence="8">
    <location>
        <begin position="248"/>
        <end position="385"/>
    </location>
</feature>
<dbReference type="InterPro" id="IPR023996">
    <property type="entry name" value="TonB-dep_OMP_SusC/RagA"/>
</dbReference>
<evidence type="ECO:0000313" key="9">
    <source>
        <dbReference type="EMBL" id="AXY74661.1"/>
    </source>
</evidence>
<dbReference type="Gene3D" id="2.170.130.10">
    <property type="entry name" value="TonB-dependent receptor, plug domain"/>
    <property type="match status" value="1"/>
</dbReference>
<name>A0A3B7MW96_9BACT</name>
<comment type="similarity">
    <text evidence="7">Belongs to the TonB-dependent receptor family.</text>
</comment>
<dbReference type="InterPro" id="IPR036942">
    <property type="entry name" value="Beta-barrel_TonB_sf"/>
</dbReference>
<keyword evidence="10" id="KW-1185">Reference proteome</keyword>
<evidence type="ECO:0000256" key="5">
    <source>
        <dbReference type="ARBA" id="ARBA00023136"/>
    </source>
</evidence>
<keyword evidence="6 7" id="KW-0998">Cell outer membrane</keyword>
<dbReference type="SUPFAM" id="SSF49464">
    <property type="entry name" value="Carboxypeptidase regulatory domain-like"/>
    <property type="match status" value="1"/>
</dbReference>
<dbReference type="SUPFAM" id="SSF56935">
    <property type="entry name" value="Porins"/>
    <property type="match status" value="1"/>
</dbReference>
<evidence type="ECO:0000313" key="10">
    <source>
        <dbReference type="Proteomes" id="UP000263900"/>
    </source>
</evidence>
<evidence type="ECO:0000256" key="6">
    <source>
        <dbReference type="ARBA" id="ARBA00023237"/>
    </source>
</evidence>
<dbReference type="AlphaFoldDB" id="A0A3B7MW96"/>
<reference evidence="9 10" key="1">
    <citation type="submission" date="2018-09" db="EMBL/GenBank/DDBJ databases">
        <title>Genome sequencing of strain 6GH32-13.</title>
        <authorList>
            <person name="Weon H.-Y."/>
            <person name="Heo J."/>
            <person name="Kwon S.-W."/>
        </authorList>
    </citation>
    <scope>NUCLEOTIDE SEQUENCE [LARGE SCALE GENOMIC DNA]</scope>
    <source>
        <strain evidence="9 10">5GH32-13</strain>
    </source>
</reference>
<gene>
    <name evidence="9" type="ORF">D3H65_12010</name>
</gene>
<protein>
    <submittedName>
        <fullName evidence="9">SusC/RagA family TonB-linked outer membrane protein</fullName>
    </submittedName>
</protein>
<keyword evidence="4 7" id="KW-0812">Transmembrane</keyword>
<dbReference type="InterPro" id="IPR039426">
    <property type="entry name" value="TonB-dep_rcpt-like"/>
</dbReference>
<dbReference type="PROSITE" id="PS52016">
    <property type="entry name" value="TONB_DEPENDENT_REC_3"/>
    <property type="match status" value="1"/>
</dbReference>
<evidence type="ECO:0000259" key="8">
    <source>
        <dbReference type="Pfam" id="PF07715"/>
    </source>
</evidence>
<comment type="subcellular location">
    <subcellularLocation>
        <location evidence="1 7">Cell outer membrane</location>
        <topology evidence="1 7">Multi-pass membrane protein</topology>
    </subcellularLocation>
</comment>
<keyword evidence="2 7" id="KW-0813">Transport</keyword>
<dbReference type="NCBIfam" id="TIGR04057">
    <property type="entry name" value="SusC_RagA_signa"/>
    <property type="match status" value="1"/>
</dbReference>
<keyword evidence="5 7" id="KW-0472">Membrane</keyword>
<accession>A0A3B7MW96</accession>
<evidence type="ECO:0000256" key="7">
    <source>
        <dbReference type="PROSITE-ProRule" id="PRU01360"/>
    </source>
</evidence>
<dbReference type="InterPro" id="IPR023997">
    <property type="entry name" value="TonB-dep_OMP_SusC/RagA_CS"/>
</dbReference>
<dbReference type="NCBIfam" id="TIGR04056">
    <property type="entry name" value="OMP_RagA_SusC"/>
    <property type="match status" value="1"/>
</dbReference>